<dbReference type="Pfam" id="PF03732">
    <property type="entry name" value="Retrotrans_gag"/>
    <property type="match status" value="1"/>
</dbReference>
<evidence type="ECO:0000313" key="4">
    <source>
        <dbReference type="EMBL" id="KAK3556524.1"/>
    </source>
</evidence>
<evidence type="ECO:0000256" key="2">
    <source>
        <dbReference type="SAM" id="MobiDB-lite"/>
    </source>
</evidence>
<evidence type="ECO:0000259" key="3">
    <source>
        <dbReference type="PROSITE" id="PS50158"/>
    </source>
</evidence>
<dbReference type="InterPro" id="IPR001878">
    <property type="entry name" value="Znf_CCHC"/>
</dbReference>
<dbReference type="Proteomes" id="UP001274896">
    <property type="component" value="Unassembled WGS sequence"/>
</dbReference>
<accession>A0AAE0RJK2</accession>
<dbReference type="PANTHER" id="PTHR15503:SF36">
    <property type="entry name" value="RETROTRANSPOSON GAG-LIKE PROTEIN 5"/>
    <property type="match status" value="1"/>
</dbReference>
<keyword evidence="1" id="KW-0862">Zinc</keyword>
<dbReference type="GO" id="GO:0008270">
    <property type="term" value="F:zinc ion binding"/>
    <property type="evidence" value="ECO:0007669"/>
    <property type="project" value="UniProtKB-KW"/>
</dbReference>
<gene>
    <name evidence="4" type="ORF">QTP70_009070</name>
</gene>
<feature type="region of interest" description="Disordered" evidence="2">
    <location>
        <begin position="141"/>
        <end position="174"/>
    </location>
</feature>
<dbReference type="GO" id="GO:0003676">
    <property type="term" value="F:nucleic acid binding"/>
    <property type="evidence" value="ECO:0007669"/>
    <property type="project" value="InterPro"/>
</dbReference>
<feature type="domain" description="CCHC-type" evidence="3">
    <location>
        <begin position="184"/>
        <end position="199"/>
    </location>
</feature>
<keyword evidence="5" id="KW-1185">Reference proteome</keyword>
<keyword evidence="1" id="KW-0479">Metal-binding</keyword>
<evidence type="ECO:0000256" key="1">
    <source>
        <dbReference type="PROSITE-ProRule" id="PRU00047"/>
    </source>
</evidence>
<protein>
    <recommendedName>
        <fullName evidence="3">CCHC-type domain-containing protein</fullName>
    </recommendedName>
</protein>
<dbReference type="EMBL" id="JAUCMX010000001">
    <property type="protein sequence ID" value="KAK3556524.1"/>
    <property type="molecule type" value="Genomic_DNA"/>
</dbReference>
<dbReference type="AlphaFoldDB" id="A0AAE0RJK2"/>
<sequence length="213" mass="23754">MPSPLAEPRLPPLQRFSGPLLGNGCLEGTGTLLFKLHYVRRGVQRVFDHPLSGRQASKKLLTLRQNNGSATEYAIQFRTIAAGSGWNDESLMVCFLNGLSEAIKDDLATREPARDLETLIDQAIRLDNRLRERNLNRPFVSTLSASPTPVQMLPVPQDSPEPMQLGRTQLSPSERDRRMRERCCLYCGLYGHFRSTCPELSGNARSCTGKEGL</sequence>
<proteinExistence type="predicted"/>
<dbReference type="InterPro" id="IPR036875">
    <property type="entry name" value="Znf_CCHC_sf"/>
</dbReference>
<dbReference type="SUPFAM" id="SSF57756">
    <property type="entry name" value="Retrovirus zinc finger-like domains"/>
    <property type="match status" value="1"/>
</dbReference>
<name>A0AAE0RJK2_9TELE</name>
<keyword evidence="1" id="KW-0863">Zinc-finger</keyword>
<dbReference type="PANTHER" id="PTHR15503">
    <property type="entry name" value="LDOC1 RELATED"/>
    <property type="match status" value="1"/>
</dbReference>
<reference evidence="4" key="1">
    <citation type="submission" date="2023-06" db="EMBL/GenBank/DDBJ databases">
        <title>Male Hemibagrus guttatus genome.</title>
        <authorList>
            <person name="Bian C."/>
        </authorList>
    </citation>
    <scope>NUCLEOTIDE SEQUENCE</scope>
    <source>
        <strain evidence="4">Male_cb2023</strain>
        <tissue evidence="4">Muscle</tissue>
    </source>
</reference>
<dbReference type="PROSITE" id="PS50158">
    <property type="entry name" value="ZF_CCHC"/>
    <property type="match status" value="1"/>
</dbReference>
<comment type="caution">
    <text evidence="4">The sequence shown here is derived from an EMBL/GenBank/DDBJ whole genome shotgun (WGS) entry which is preliminary data.</text>
</comment>
<organism evidence="4 5">
    <name type="scientific">Hemibagrus guttatus</name>
    <dbReference type="NCBI Taxonomy" id="175788"/>
    <lineage>
        <taxon>Eukaryota</taxon>
        <taxon>Metazoa</taxon>
        <taxon>Chordata</taxon>
        <taxon>Craniata</taxon>
        <taxon>Vertebrata</taxon>
        <taxon>Euteleostomi</taxon>
        <taxon>Actinopterygii</taxon>
        <taxon>Neopterygii</taxon>
        <taxon>Teleostei</taxon>
        <taxon>Ostariophysi</taxon>
        <taxon>Siluriformes</taxon>
        <taxon>Bagridae</taxon>
        <taxon>Hemibagrus</taxon>
    </lineage>
</organism>
<evidence type="ECO:0000313" key="5">
    <source>
        <dbReference type="Proteomes" id="UP001274896"/>
    </source>
</evidence>
<dbReference type="InterPro" id="IPR005162">
    <property type="entry name" value="Retrotrans_gag_dom"/>
</dbReference>
<dbReference type="InterPro" id="IPR032567">
    <property type="entry name" value="RTL1-rel"/>
</dbReference>